<dbReference type="Proteomes" id="UP001500711">
    <property type="component" value="Unassembled WGS sequence"/>
</dbReference>
<reference evidence="2" key="1">
    <citation type="journal article" date="2019" name="Int. J. Syst. Evol. Microbiol.">
        <title>The Global Catalogue of Microorganisms (GCM) 10K type strain sequencing project: providing services to taxonomists for standard genome sequencing and annotation.</title>
        <authorList>
            <consortium name="The Broad Institute Genomics Platform"/>
            <consortium name="The Broad Institute Genome Sequencing Center for Infectious Disease"/>
            <person name="Wu L."/>
            <person name="Ma J."/>
        </authorList>
    </citation>
    <scope>NUCLEOTIDE SEQUENCE [LARGE SCALE GENOMIC DNA]</scope>
    <source>
        <strain evidence="2">JCM 17494</strain>
    </source>
</reference>
<comment type="caution">
    <text evidence="1">The sequence shown here is derived from an EMBL/GenBank/DDBJ whole genome shotgun (WGS) entry which is preliminary data.</text>
</comment>
<gene>
    <name evidence="1" type="ORF">GCM10022267_50100</name>
</gene>
<sequence length="72" mass="8454">MITDDAFDAMARVEQLLDERNDLIMRCYRIGHGPVTSDERRQFANVADEISGLYGQLSEYYRRLADLDRERI</sequence>
<evidence type="ECO:0000313" key="1">
    <source>
        <dbReference type="EMBL" id="GAA3657949.1"/>
    </source>
</evidence>
<dbReference type="RefSeq" id="WP_346132308.1">
    <property type="nucleotide sequence ID" value="NZ_BAABBE010000014.1"/>
</dbReference>
<protein>
    <recommendedName>
        <fullName evidence="3">Spo0E like sporulation regulatory protein</fullName>
    </recommendedName>
</protein>
<evidence type="ECO:0000313" key="2">
    <source>
        <dbReference type="Proteomes" id="UP001500711"/>
    </source>
</evidence>
<accession>A0ABP7BFJ0</accession>
<keyword evidence="2" id="KW-1185">Reference proteome</keyword>
<evidence type="ECO:0008006" key="3">
    <source>
        <dbReference type="Google" id="ProtNLM"/>
    </source>
</evidence>
<name>A0ABP7BFJ0_9PSEU</name>
<proteinExistence type="predicted"/>
<organism evidence="1 2">
    <name type="scientific">Lentzea roselyniae</name>
    <dbReference type="NCBI Taxonomy" id="531940"/>
    <lineage>
        <taxon>Bacteria</taxon>
        <taxon>Bacillati</taxon>
        <taxon>Actinomycetota</taxon>
        <taxon>Actinomycetes</taxon>
        <taxon>Pseudonocardiales</taxon>
        <taxon>Pseudonocardiaceae</taxon>
        <taxon>Lentzea</taxon>
    </lineage>
</organism>
<dbReference type="EMBL" id="BAABBE010000014">
    <property type="protein sequence ID" value="GAA3657949.1"/>
    <property type="molecule type" value="Genomic_DNA"/>
</dbReference>